<evidence type="ECO:0000313" key="2">
    <source>
        <dbReference type="Proteomes" id="UP000326678"/>
    </source>
</evidence>
<dbReference type="EMBL" id="CP045227">
    <property type="protein sequence ID" value="QFS50113.1"/>
    <property type="molecule type" value="Genomic_DNA"/>
</dbReference>
<dbReference type="Proteomes" id="UP000326678">
    <property type="component" value="Chromosome Gxm2"/>
</dbReference>
<proteinExistence type="predicted"/>
<protein>
    <submittedName>
        <fullName evidence="1">Uncharacterized protein</fullName>
    </submittedName>
</protein>
<dbReference type="KEGG" id="nsh:GXM_07607"/>
<sequence>MNTLYINYLIQPEYKRKKSGSKGETFKKIGINQVQNVNTFAKIRAYRNFGKNWQNPHT</sequence>
<gene>
    <name evidence="1" type="ORF">GXM_07607</name>
</gene>
<name>A0A5P8WBF5_9NOSO</name>
<accession>A0A5P8WBF5</accession>
<dbReference type="AlphaFoldDB" id="A0A5P8WBF5"/>
<evidence type="ECO:0000313" key="1">
    <source>
        <dbReference type="EMBL" id="QFS50113.1"/>
    </source>
</evidence>
<reference evidence="1 2" key="1">
    <citation type="submission" date="2019-10" db="EMBL/GenBank/DDBJ databases">
        <title>Genomic and transcriptomic insights into the perfect genentic adaptation of a filamentous nitrogen-fixing cyanobacterium to rice fields.</title>
        <authorList>
            <person name="Chen Z."/>
        </authorList>
    </citation>
    <scope>NUCLEOTIDE SEQUENCE [LARGE SCALE GENOMIC DNA]</scope>
    <source>
        <strain evidence="1">CCNUC1</strain>
    </source>
</reference>
<organism evidence="1 2">
    <name type="scientific">Nostoc sphaeroides CCNUC1</name>
    <dbReference type="NCBI Taxonomy" id="2653204"/>
    <lineage>
        <taxon>Bacteria</taxon>
        <taxon>Bacillati</taxon>
        <taxon>Cyanobacteriota</taxon>
        <taxon>Cyanophyceae</taxon>
        <taxon>Nostocales</taxon>
        <taxon>Nostocaceae</taxon>
        <taxon>Nostoc</taxon>
    </lineage>
</organism>
<keyword evidence="2" id="KW-1185">Reference proteome</keyword>